<sequence>MNKKTTLSIIGIAVIILLMGICAYPVYQNLQSQEIKVSLKAPRECRIGELVTFDASGNRIEDITWNISPLTSNFKIIDDGKQAIFSSEGVGVYTVTIAIANNNEVNLIITDLTVSGNNVVNDKVRTLIDRAVDPSPKKIKNLINTLVDPNPDSPLNNLIDKIPMPLLLPEGEEQVNIDAWLPSERKPLQMRRTVRSLTVLVNLMDKDDFETKDEIVQAVLWGIKRTTKEDATWEPFILNFSKYIEDTATKQECIIRVKRVLISLQQVDNAKT</sequence>
<accession>X0SER4</accession>
<evidence type="ECO:0000256" key="1">
    <source>
        <dbReference type="SAM" id="Phobius"/>
    </source>
</evidence>
<keyword evidence="1" id="KW-0812">Transmembrane</keyword>
<protein>
    <submittedName>
        <fullName evidence="2">Uncharacterized protein</fullName>
    </submittedName>
</protein>
<dbReference type="AlphaFoldDB" id="X0SER4"/>
<keyword evidence="1" id="KW-1133">Transmembrane helix</keyword>
<comment type="caution">
    <text evidence="2">The sequence shown here is derived from an EMBL/GenBank/DDBJ whole genome shotgun (WGS) entry which is preliminary data.</text>
</comment>
<reference evidence="2" key="1">
    <citation type="journal article" date="2014" name="Front. Microbiol.">
        <title>High frequency of phylogenetically diverse reductive dehalogenase-homologous genes in deep subseafloor sedimentary metagenomes.</title>
        <authorList>
            <person name="Kawai M."/>
            <person name="Futagami T."/>
            <person name="Toyoda A."/>
            <person name="Takaki Y."/>
            <person name="Nishi S."/>
            <person name="Hori S."/>
            <person name="Arai W."/>
            <person name="Tsubouchi T."/>
            <person name="Morono Y."/>
            <person name="Uchiyama I."/>
            <person name="Ito T."/>
            <person name="Fujiyama A."/>
            <person name="Inagaki F."/>
            <person name="Takami H."/>
        </authorList>
    </citation>
    <scope>NUCLEOTIDE SEQUENCE</scope>
    <source>
        <strain evidence="2">Expedition CK06-06</strain>
    </source>
</reference>
<gene>
    <name evidence="2" type="ORF">S01H1_13884</name>
</gene>
<proteinExistence type="predicted"/>
<organism evidence="2">
    <name type="scientific">marine sediment metagenome</name>
    <dbReference type="NCBI Taxonomy" id="412755"/>
    <lineage>
        <taxon>unclassified sequences</taxon>
        <taxon>metagenomes</taxon>
        <taxon>ecological metagenomes</taxon>
    </lineage>
</organism>
<keyword evidence="1" id="KW-0472">Membrane</keyword>
<feature type="transmembrane region" description="Helical" evidence="1">
    <location>
        <begin position="7"/>
        <end position="27"/>
    </location>
</feature>
<name>X0SER4_9ZZZZ</name>
<evidence type="ECO:0000313" key="2">
    <source>
        <dbReference type="EMBL" id="GAF79533.1"/>
    </source>
</evidence>
<dbReference type="EMBL" id="BARS01007186">
    <property type="protein sequence ID" value="GAF79533.1"/>
    <property type="molecule type" value="Genomic_DNA"/>
</dbReference>